<dbReference type="InterPro" id="IPR051794">
    <property type="entry name" value="PG_Endopeptidase_C40"/>
</dbReference>
<accession>A0A2H5F0U3</accession>
<dbReference type="EMBL" id="CP025430">
    <property type="protein sequence ID" value="AUH65178.1"/>
    <property type="molecule type" value="Genomic_DNA"/>
</dbReference>
<evidence type="ECO:0000256" key="3">
    <source>
        <dbReference type="ARBA" id="ARBA00022801"/>
    </source>
</evidence>
<keyword evidence="7" id="KW-1185">Reference proteome</keyword>
<evidence type="ECO:0000313" key="7">
    <source>
        <dbReference type="Proteomes" id="UP000234530"/>
    </source>
</evidence>
<protein>
    <submittedName>
        <fullName evidence="6">NLP/P60 hydrolase</fullName>
    </submittedName>
</protein>
<dbReference type="InterPro" id="IPR038765">
    <property type="entry name" value="Papain-like_cys_pep_sf"/>
</dbReference>
<dbReference type="AlphaFoldDB" id="A0A2H5F0U3"/>
<gene>
    <name evidence="6" type="ORF">CX676_14200</name>
</gene>
<comment type="similarity">
    <text evidence="1">Belongs to the peptidase C40 family.</text>
</comment>
<reference evidence="6 7" key="1">
    <citation type="journal article" date="2013" name="Antonie Van Leeuwenhoek">
        <title>Paracoccus zhejiangensis sp. nov., isolated from activated sludge in wastewater-treatment system.</title>
        <authorList>
            <person name="Wu Z.G."/>
            <person name="Zhang D.F."/>
            <person name="Liu Y.L."/>
            <person name="Wang F."/>
            <person name="Jiang X."/>
            <person name="Li C."/>
            <person name="Li S.P."/>
            <person name="Hong Q."/>
            <person name="Li W.J."/>
        </authorList>
    </citation>
    <scope>NUCLEOTIDE SEQUENCE [LARGE SCALE GENOMIC DNA]</scope>
    <source>
        <strain evidence="6 7">J6</strain>
    </source>
</reference>
<dbReference type="PANTHER" id="PTHR47359:SF3">
    <property type="entry name" value="NLP_P60 DOMAIN-CONTAINING PROTEIN-RELATED"/>
    <property type="match status" value="1"/>
</dbReference>
<evidence type="ECO:0000313" key="6">
    <source>
        <dbReference type="EMBL" id="AUH65178.1"/>
    </source>
</evidence>
<dbReference type="KEGG" id="pzh:CX676_14200"/>
<dbReference type="PROSITE" id="PS51935">
    <property type="entry name" value="NLPC_P60"/>
    <property type="match status" value="1"/>
</dbReference>
<dbReference type="RefSeq" id="WP_101753203.1">
    <property type="nucleotide sequence ID" value="NZ_CP025430.1"/>
</dbReference>
<name>A0A2H5F0U3_9RHOB</name>
<keyword evidence="4" id="KW-0788">Thiol protease</keyword>
<keyword evidence="2" id="KW-0645">Protease</keyword>
<evidence type="ECO:0000256" key="2">
    <source>
        <dbReference type="ARBA" id="ARBA00022670"/>
    </source>
</evidence>
<dbReference type="GO" id="GO:0008234">
    <property type="term" value="F:cysteine-type peptidase activity"/>
    <property type="evidence" value="ECO:0007669"/>
    <property type="project" value="UniProtKB-KW"/>
</dbReference>
<dbReference type="Pfam" id="PF18348">
    <property type="entry name" value="SH3_16"/>
    <property type="match status" value="1"/>
</dbReference>
<evidence type="ECO:0000256" key="1">
    <source>
        <dbReference type="ARBA" id="ARBA00007074"/>
    </source>
</evidence>
<evidence type="ECO:0000256" key="4">
    <source>
        <dbReference type="ARBA" id="ARBA00022807"/>
    </source>
</evidence>
<sequence>MTSPRLDPRTTPATERVALSSLRGVLDRPEYTDGTVMRVAVPLAELCRTPGGARDRQLNFGSDVLVIDEGGEHGWVFVQRLQDGYCGWTTEAALTDRRPPLTHRVSAPATHLYPAPDMKTHQIFVLSIGARLSVEGIEGKFARLATGGYVPVQHIIDHDEADPVAVALRLVGTPYLWGGNSDWGIDCSGLVQAALWSCGIDCPGDTDLQQAAGVAVEGEPQPGDLMFWPRHVAMVIGGGRMVHANAHAMAVSIEEIATAQARIEAAKEGPYLGARRFTAG</sequence>
<dbReference type="InterPro" id="IPR000064">
    <property type="entry name" value="NLP_P60_dom"/>
</dbReference>
<dbReference type="Gene3D" id="3.90.1720.10">
    <property type="entry name" value="endopeptidase domain like (from Nostoc punctiforme)"/>
    <property type="match status" value="1"/>
</dbReference>
<proteinExistence type="inferred from homology"/>
<dbReference type="InterPro" id="IPR041382">
    <property type="entry name" value="SH3_16"/>
</dbReference>
<dbReference type="Pfam" id="PF00877">
    <property type="entry name" value="NLPC_P60"/>
    <property type="match status" value="1"/>
</dbReference>
<dbReference type="Proteomes" id="UP000234530">
    <property type="component" value="Chromosome"/>
</dbReference>
<organism evidence="6 7">
    <name type="scientific">Paracoccus zhejiangensis</name>
    <dbReference type="NCBI Taxonomy" id="1077935"/>
    <lineage>
        <taxon>Bacteria</taxon>
        <taxon>Pseudomonadati</taxon>
        <taxon>Pseudomonadota</taxon>
        <taxon>Alphaproteobacteria</taxon>
        <taxon>Rhodobacterales</taxon>
        <taxon>Paracoccaceae</taxon>
        <taxon>Paracoccus</taxon>
    </lineage>
</organism>
<dbReference type="PANTHER" id="PTHR47359">
    <property type="entry name" value="PEPTIDOGLYCAN DL-ENDOPEPTIDASE CWLO"/>
    <property type="match status" value="1"/>
</dbReference>
<evidence type="ECO:0000259" key="5">
    <source>
        <dbReference type="PROSITE" id="PS51935"/>
    </source>
</evidence>
<feature type="domain" description="NlpC/P60" evidence="5">
    <location>
        <begin position="157"/>
        <end position="278"/>
    </location>
</feature>
<dbReference type="GO" id="GO:0006508">
    <property type="term" value="P:proteolysis"/>
    <property type="evidence" value="ECO:0007669"/>
    <property type="project" value="UniProtKB-KW"/>
</dbReference>
<keyword evidence="3 6" id="KW-0378">Hydrolase</keyword>
<dbReference type="SUPFAM" id="SSF54001">
    <property type="entry name" value="Cysteine proteinases"/>
    <property type="match status" value="1"/>
</dbReference>
<dbReference type="OrthoDB" id="9813368at2"/>